<accession>A0A4D7BD10</accession>
<feature type="coiled-coil region" evidence="2">
    <location>
        <begin position="256"/>
        <end position="297"/>
    </location>
</feature>
<comment type="similarity">
    <text evidence="1">Belongs to the UPF0751 family.</text>
</comment>
<reference evidence="3 4" key="1">
    <citation type="submission" date="2019-04" db="EMBL/GenBank/DDBJ databases">
        <title>Phreatobacter aquaticus sp. nov.</title>
        <authorList>
            <person name="Choi A."/>
        </authorList>
    </citation>
    <scope>NUCLEOTIDE SEQUENCE [LARGE SCALE GENOMIC DNA]</scope>
    <source>
        <strain evidence="3 4">KCTC 52518</strain>
    </source>
</reference>
<organism evidence="3 4">
    <name type="scientific">Phreatobacter stygius</name>
    <dbReference type="NCBI Taxonomy" id="1940610"/>
    <lineage>
        <taxon>Bacteria</taxon>
        <taxon>Pseudomonadati</taxon>
        <taxon>Pseudomonadota</taxon>
        <taxon>Alphaproteobacteria</taxon>
        <taxon>Hyphomicrobiales</taxon>
        <taxon>Phreatobacteraceae</taxon>
        <taxon>Phreatobacter</taxon>
    </lineage>
</organism>
<keyword evidence="4" id="KW-1185">Reference proteome</keyword>
<proteinExistence type="inferred from homology"/>
<gene>
    <name evidence="3" type="ORF">E8M01_33565</name>
</gene>
<evidence type="ECO:0000313" key="3">
    <source>
        <dbReference type="EMBL" id="QCI68730.1"/>
    </source>
</evidence>
<dbReference type="KEGG" id="pstg:E8M01_33565"/>
<dbReference type="Pfam" id="PF10087">
    <property type="entry name" value="DUF2325"/>
    <property type="match status" value="1"/>
</dbReference>
<evidence type="ECO:0000256" key="2">
    <source>
        <dbReference type="SAM" id="Coils"/>
    </source>
</evidence>
<dbReference type="OrthoDB" id="7829313at2"/>
<feature type="coiled-coil region" evidence="2">
    <location>
        <begin position="180"/>
        <end position="221"/>
    </location>
</feature>
<dbReference type="Proteomes" id="UP000298781">
    <property type="component" value="Chromosome"/>
</dbReference>
<name>A0A4D7BD10_9HYPH</name>
<evidence type="ECO:0000313" key="4">
    <source>
        <dbReference type="Proteomes" id="UP000298781"/>
    </source>
</evidence>
<protein>
    <submittedName>
        <fullName evidence="3">DUF2325 domain-containing protein</fullName>
    </submittedName>
</protein>
<keyword evidence="2" id="KW-0175">Coiled coil</keyword>
<dbReference type="RefSeq" id="WP_136964145.1">
    <property type="nucleotide sequence ID" value="NZ_CP039690.1"/>
</dbReference>
<dbReference type="AlphaFoldDB" id="A0A4D7BD10"/>
<evidence type="ECO:0000256" key="1">
    <source>
        <dbReference type="ARBA" id="ARBA00007189"/>
    </source>
</evidence>
<dbReference type="EMBL" id="CP039690">
    <property type="protein sequence ID" value="QCI68730.1"/>
    <property type="molecule type" value="Genomic_DNA"/>
</dbReference>
<sequence length="422" mass="45599">MSTLTVLHLHRQTGINAVLEQARSQAPFVAVDPKGHRRSKIWDISSHFHCSIIGTCLSAAELRQFFVRLGEADAKGATDHVLHGRGVRTAGQHDLAGKLLHKTLDKRHETAIKRFTRASTVAEVRDLWLQALDQGDIPGAYWAVLTHPAADRPLIQEVFGEVHMLSHMVGTSNRVDIARLRKLERDLGARDEKIARQEARLQTAANERSELLRRIESLEIEAARRTVQDQAKAGPQLAPAAMAALAQRSDAEKAHAQVLAARLKEVEDQAAIERKRNAELIEREAHLQRELSALEASLHLGGPNQDGPKAAARDLADLTLLYVGGRPKLLDQLKALAAGRGGVLLAHDGGIEDSAALLPGLISQADAAFFPVDCISHHAAGQVKKLCRDAGKPFVPLRTASLASFIAAIAGGDLPARPAAVA</sequence>
<dbReference type="InterPro" id="IPR016772">
    <property type="entry name" value="UCP020408"/>
</dbReference>